<evidence type="ECO:0000313" key="1">
    <source>
        <dbReference type="EMBL" id="CAG8486815.1"/>
    </source>
</evidence>
<comment type="caution">
    <text evidence="1">The sequence shown here is derived from an EMBL/GenBank/DDBJ whole genome shotgun (WGS) entry which is preliminary data.</text>
</comment>
<dbReference type="EMBL" id="CAJVQA010000700">
    <property type="protein sequence ID" value="CAG8486815.1"/>
    <property type="molecule type" value="Genomic_DNA"/>
</dbReference>
<name>A0A9N8WHG0_9GLOM</name>
<dbReference type="OrthoDB" id="2333764at2759"/>
<dbReference type="AlphaFoldDB" id="A0A9N8WHG0"/>
<reference evidence="1" key="1">
    <citation type="submission" date="2021-06" db="EMBL/GenBank/DDBJ databases">
        <authorList>
            <person name="Kallberg Y."/>
            <person name="Tangrot J."/>
            <person name="Rosling A."/>
        </authorList>
    </citation>
    <scope>NUCLEOTIDE SEQUENCE</scope>
    <source>
        <strain evidence="1">FL966</strain>
    </source>
</reference>
<organism evidence="1 2">
    <name type="scientific">Cetraspora pellucida</name>
    <dbReference type="NCBI Taxonomy" id="1433469"/>
    <lineage>
        <taxon>Eukaryota</taxon>
        <taxon>Fungi</taxon>
        <taxon>Fungi incertae sedis</taxon>
        <taxon>Mucoromycota</taxon>
        <taxon>Glomeromycotina</taxon>
        <taxon>Glomeromycetes</taxon>
        <taxon>Diversisporales</taxon>
        <taxon>Gigasporaceae</taxon>
        <taxon>Cetraspora</taxon>
    </lineage>
</organism>
<dbReference type="Proteomes" id="UP000789759">
    <property type="component" value="Unassembled WGS sequence"/>
</dbReference>
<evidence type="ECO:0000313" key="2">
    <source>
        <dbReference type="Proteomes" id="UP000789759"/>
    </source>
</evidence>
<gene>
    <name evidence="1" type="ORF">CPELLU_LOCUS1783</name>
</gene>
<sequence>MKQNVSTRNDNKIVFRQYDSRKIKEASSLNLQKLCKSKTKNYQEILNDLNDLLKSSPANIKIILPSYESSSKLQNKIITLWRCLARARRLNNRIDTLVYAFYLGQLLETVTKPEKTMCTKLLTRYFIMVSMRTYYIFERLGVEQIYRTSTMNLRMISRLGSRTILEKYGHRSVRPNSAQFEDISQYKFLINQEDLKKLISIIHSPKIECPLSYKTCDQ</sequence>
<accession>A0A9N8WHG0</accession>
<protein>
    <submittedName>
        <fullName evidence="1">21843_t:CDS:1</fullName>
    </submittedName>
</protein>
<keyword evidence="2" id="KW-1185">Reference proteome</keyword>
<proteinExistence type="predicted"/>